<name>A0A2U3Q2B0_9BRAD</name>
<dbReference type="Proteomes" id="UP000246085">
    <property type="component" value="Chromosome BRAD3257"/>
</dbReference>
<evidence type="ECO:0000313" key="2">
    <source>
        <dbReference type="Proteomes" id="UP000246085"/>
    </source>
</evidence>
<dbReference type="KEGG" id="bvz:BRAD3257_4568"/>
<dbReference type="AlphaFoldDB" id="A0A2U3Q2B0"/>
<dbReference type="AntiFam" id="ANF00012">
    <property type="entry name" value="tRNA translation"/>
</dbReference>
<sequence>MPMIEASANLTGLVTTLVFTTPASIAKYDIATIATADAIAILVNSDCCIKKPVGRISPGAYIGLIGAVQRPAYGYPRVREGTVDGQWTGDPGRTRTCNPRSRNPLLYPVELRDRLEPAGLGGWPFI</sequence>
<evidence type="ECO:0000313" key="1">
    <source>
        <dbReference type="EMBL" id="SPP95551.1"/>
    </source>
</evidence>
<gene>
    <name evidence="1" type="ORF">BRAD3257_4568</name>
</gene>
<reference evidence="1 2" key="1">
    <citation type="submission" date="2018-03" db="EMBL/GenBank/DDBJ databases">
        <authorList>
            <person name="Gully D."/>
        </authorList>
    </citation>
    <scope>NUCLEOTIDE SEQUENCE [LARGE SCALE GENOMIC DNA]</scope>
    <source>
        <strain evidence="1">ORS3257</strain>
    </source>
</reference>
<accession>A0A2U3Q2B0</accession>
<proteinExistence type="predicted"/>
<protein>
    <submittedName>
        <fullName evidence="1">Uncharacterized protein</fullName>
    </submittedName>
</protein>
<organism evidence="1 2">
    <name type="scientific">Bradyrhizobium vignae</name>
    <dbReference type="NCBI Taxonomy" id="1549949"/>
    <lineage>
        <taxon>Bacteria</taxon>
        <taxon>Pseudomonadati</taxon>
        <taxon>Pseudomonadota</taxon>
        <taxon>Alphaproteobacteria</taxon>
        <taxon>Hyphomicrobiales</taxon>
        <taxon>Nitrobacteraceae</taxon>
        <taxon>Bradyrhizobium</taxon>
    </lineage>
</organism>
<dbReference type="EMBL" id="LS398110">
    <property type="protein sequence ID" value="SPP95551.1"/>
    <property type="molecule type" value="Genomic_DNA"/>
</dbReference>